<dbReference type="Proteomes" id="UP001154282">
    <property type="component" value="Unassembled WGS sequence"/>
</dbReference>
<dbReference type="Gene3D" id="3.30.40.10">
    <property type="entry name" value="Zinc/RING finger domain, C3HC4 (zinc finger)"/>
    <property type="match status" value="1"/>
</dbReference>
<feature type="region of interest" description="Disordered" evidence="5">
    <location>
        <begin position="1"/>
        <end position="22"/>
    </location>
</feature>
<sequence length="120" mass="12811">KKKKQKGGEEEDPPRPPQADLLHRHSAKFSDCAICLVEFAVGDEFLVLPQCGHGFHVDCIDTWLGNHSSCPSCRQILVVNRCQKCGGVPSSSSSAAAVPEGGGGTETEARLKARGGGRRR</sequence>
<keyword evidence="1" id="KW-0479">Metal-binding</keyword>
<dbReference type="GO" id="GO:0008270">
    <property type="term" value="F:zinc ion binding"/>
    <property type="evidence" value="ECO:0007669"/>
    <property type="project" value="UniProtKB-KW"/>
</dbReference>
<name>A0AAV0QDD2_9ROSI</name>
<keyword evidence="8" id="KW-1185">Reference proteome</keyword>
<feature type="domain" description="RING-type" evidence="6">
    <location>
        <begin position="32"/>
        <end position="74"/>
    </location>
</feature>
<feature type="compositionally biased region" description="Low complexity" evidence="5">
    <location>
        <begin position="88"/>
        <end position="99"/>
    </location>
</feature>
<evidence type="ECO:0000256" key="3">
    <source>
        <dbReference type="ARBA" id="ARBA00022833"/>
    </source>
</evidence>
<proteinExistence type="predicted"/>
<dbReference type="AlphaFoldDB" id="A0AAV0QDD2"/>
<protein>
    <recommendedName>
        <fullName evidence="6">RING-type domain-containing protein</fullName>
    </recommendedName>
</protein>
<dbReference type="PANTHER" id="PTHR45798">
    <property type="entry name" value="RING-H2 FINGER PROTEIN ATL61-RELATED-RELATED"/>
    <property type="match status" value="1"/>
</dbReference>
<gene>
    <name evidence="7" type="ORF">LITE_LOCUS42406</name>
</gene>
<evidence type="ECO:0000256" key="4">
    <source>
        <dbReference type="PROSITE-ProRule" id="PRU00175"/>
    </source>
</evidence>
<organism evidence="7 8">
    <name type="scientific">Linum tenue</name>
    <dbReference type="NCBI Taxonomy" id="586396"/>
    <lineage>
        <taxon>Eukaryota</taxon>
        <taxon>Viridiplantae</taxon>
        <taxon>Streptophyta</taxon>
        <taxon>Embryophyta</taxon>
        <taxon>Tracheophyta</taxon>
        <taxon>Spermatophyta</taxon>
        <taxon>Magnoliopsida</taxon>
        <taxon>eudicotyledons</taxon>
        <taxon>Gunneridae</taxon>
        <taxon>Pentapetalae</taxon>
        <taxon>rosids</taxon>
        <taxon>fabids</taxon>
        <taxon>Malpighiales</taxon>
        <taxon>Linaceae</taxon>
        <taxon>Linum</taxon>
    </lineage>
</organism>
<dbReference type="InterPro" id="IPR001841">
    <property type="entry name" value="Znf_RING"/>
</dbReference>
<evidence type="ECO:0000256" key="1">
    <source>
        <dbReference type="ARBA" id="ARBA00022723"/>
    </source>
</evidence>
<dbReference type="PROSITE" id="PS50089">
    <property type="entry name" value="ZF_RING_2"/>
    <property type="match status" value="1"/>
</dbReference>
<evidence type="ECO:0000256" key="2">
    <source>
        <dbReference type="ARBA" id="ARBA00022771"/>
    </source>
</evidence>
<evidence type="ECO:0000259" key="6">
    <source>
        <dbReference type="PROSITE" id="PS50089"/>
    </source>
</evidence>
<evidence type="ECO:0000313" key="8">
    <source>
        <dbReference type="Proteomes" id="UP001154282"/>
    </source>
</evidence>
<dbReference type="SUPFAM" id="SSF57850">
    <property type="entry name" value="RING/U-box"/>
    <property type="match status" value="1"/>
</dbReference>
<comment type="caution">
    <text evidence="7">The sequence shown here is derived from an EMBL/GenBank/DDBJ whole genome shotgun (WGS) entry which is preliminary data.</text>
</comment>
<evidence type="ECO:0000256" key="5">
    <source>
        <dbReference type="SAM" id="MobiDB-lite"/>
    </source>
</evidence>
<dbReference type="SMART" id="SM00184">
    <property type="entry name" value="RING"/>
    <property type="match status" value="1"/>
</dbReference>
<keyword evidence="3" id="KW-0862">Zinc</keyword>
<reference evidence="7" key="1">
    <citation type="submission" date="2022-08" db="EMBL/GenBank/DDBJ databases">
        <authorList>
            <person name="Gutierrez-Valencia J."/>
        </authorList>
    </citation>
    <scope>NUCLEOTIDE SEQUENCE</scope>
</reference>
<dbReference type="Pfam" id="PF13639">
    <property type="entry name" value="zf-RING_2"/>
    <property type="match status" value="1"/>
</dbReference>
<feature type="region of interest" description="Disordered" evidence="5">
    <location>
        <begin position="88"/>
        <end position="120"/>
    </location>
</feature>
<dbReference type="InterPro" id="IPR013083">
    <property type="entry name" value="Znf_RING/FYVE/PHD"/>
</dbReference>
<dbReference type="CDD" id="cd16461">
    <property type="entry name" value="RING-H2_EL5-like"/>
    <property type="match status" value="1"/>
</dbReference>
<accession>A0AAV0QDD2</accession>
<evidence type="ECO:0000313" key="7">
    <source>
        <dbReference type="EMBL" id="CAI0542262.1"/>
    </source>
</evidence>
<feature type="non-terminal residue" evidence="7">
    <location>
        <position position="1"/>
    </location>
</feature>
<dbReference type="PANTHER" id="PTHR45798:SF97">
    <property type="entry name" value="ALCOHOL-SENSITIVE RING FINGER PROTEIN 1"/>
    <property type="match status" value="1"/>
</dbReference>
<dbReference type="InterPro" id="IPR052788">
    <property type="entry name" value="RING-type_E3_ligase_ATL"/>
</dbReference>
<keyword evidence="2 4" id="KW-0863">Zinc-finger</keyword>
<dbReference type="EMBL" id="CAMGYJ010000009">
    <property type="protein sequence ID" value="CAI0542262.1"/>
    <property type="molecule type" value="Genomic_DNA"/>
</dbReference>